<evidence type="ECO:0000259" key="4">
    <source>
        <dbReference type="Pfam" id="PF00177"/>
    </source>
</evidence>
<dbReference type="GO" id="GO:0005840">
    <property type="term" value="C:ribosome"/>
    <property type="evidence" value="ECO:0007669"/>
    <property type="project" value="UniProtKB-KW"/>
</dbReference>
<evidence type="ECO:0000313" key="5">
    <source>
        <dbReference type="EMBL" id="QRR29746.1"/>
    </source>
</evidence>
<evidence type="ECO:0000256" key="1">
    <source>
        <dbReference type="ARBA" id="ARBA00007151"/>
    </source>
</evidence>
<name>A0A893DCX7_9EUKA</name>
<protein>
    <submittedName>
        <fullName evidence="5">Ribosomal protein S7</fullName>
    </submittedName>
</protein>
<dbReference type="GO" id="GO:0006412">
    <property type="term" value="P:translation"/>
    <property type="evidence" value="ECO:0007669"/>
    <property type="project" value="InterPro"/>
</dbReference>
<dbReference type="InterPro" id="IPR023798">
    <property type="entry name" value="Ribosomal_uS7_dom"/>
</dbReference>
<dbReference type="Gene3D" id="1.10.455.10">
    <property type="entry name" value="Ribosomal protein S7 domain"/>
    <property type="match status" value="1"/>
</dbReference>
<gene>
    <name evidence="5" type="primary">rps7</name>
</gene>
<dbReference type="PANTHER" id="PTHR11205">
    <property type="entry name" value="RIBOSOMAL PROTEIN S7"/>
    <property type="match status" value="1"/>
</dbReference>
<reference evidence="5" key="1">
    <citation type="journal article" date="2021" name="J. Eukaryot. Microbiol.">
        <title>Description of Imasa heleensis, gen. nov., sp. nov. (Imasidae, fam. nov.), a Deep-Branching Marine Malawimonad and Possible Key Taxon in Understanding Early Eukaryotic Evolution.</title>
        <authorList>
            <person name="Heiss A.A."/>
            <person name="Warring S.D."/>
            <person name="Lukacs K."/>
            <person name="Favate J."/>
            <person name="Yang A."/>
            <person name="Gyaltshen Y."/>
            <person name="Filardi C."/>
            <person name="Simpson A.G.B."/>
            <person name="Kim E."/>
        </authorList>
    </citation>
    <scope>NUCLEOTIDE SEQUENCE</scope>
</reference>
<geneLocation type="mitochondrion" evidence="5"/>
<keyword evidence="2 5" id="KW-0689">Ribosomal protein</keyword>
<dbReference type="RefSeq" id="YP_010165733.1">
    <property type="nucleotide sequence ID" value="NC_057511.1"/>
</dbReference>
<proteinExistence type="inferred from homology"/>
<dbReference type="InterPro" id="IPR000235">
    <property type="entry name" value="Ribosomal_uS7"/>
</dbReference>
<feature type="domain" description="Small ribosomal subunit protein uS7" evidence="4">
    <location>
        <begin position="6"/>
        <end position="136"/>
    </location>
</feature>
<dbReference type="GO" id="GO:1990904">
    <property type="term" value="C:ribonucleoprotein complex"/>
    <property type="evidence" value="ECO:0007669"/>
    <property type="project" value="UniProtKB-KW"/>
</dbReference>
<sequence length="143" mass="16674">MNREFNQIYTKFIHSLNKSGRKKKASSIMKQVLLEIRSLASREEVESIVTKGVTNIKPLVHLKSVRIAGVSYKIPYEIDENKQYRTAIKWIVQGNSKSKHVNDASRIAQEIFKASKSQGTLIKKKEEIHKMSEQNRAYLHYRW</sequence>
<organism evidence="5">
    <name type="scientific">Imasa heleensis</name>
    <dbReference type="NCBI Taxonomy" id="2772037"/>
    <lineage>
        <taxon>Eukaryota</taxon>
        <taxon>Malawimonadida</taxon>
        <taxon>Imasidae</taxon>
        <taxon>Imasa</taxon>
    </lineage>
</organism>
<dbReference type="InterPro" id="IPR036823">
    <property type="entry name" value="Ribosomal_uS7_dom_sf"/>
</dbReference>
<dbReference type="Pfam" id="PF00177">
    <property type="entry name" value="Ribosomal_S7"/>
    <property type="match status" value="1"/>
</dbReference>
<dbReference type="EMBL" id="MT246538">
    <property type="protein sequence ID" value="QRR29746.1"/>
    <property type="molecule type" value="Genomic_DNA"/>
</dbReference>
<dbReference type="SUPFAM" id="SSF47973">
    <property type="entry name" value="Ribosomal protein S7"/>
    <property type="match status" value="1"/>
</dbReference>
<keyword evidence="3" id="KW-0687">Ribonucleoprotein</keyword>
<keyword evidence="5" id="KW-0496">Mitochondrion</keyword>
<comment type="similarity">
    <text evidence="1">Belongs to the universal ribosomal protein uS7 family.</text>
</comment>
<evidence type="ECO:0000256" key="2">
    <source>
        <dbReference type="ARBA" id="ARBA00022980"/>
    </source>
</evidence>
<evidence type="ECO:0000256" key="3">
    <source>
        <dbReference type="ARBA" id="ARBA00023274"/>
    </source>
</evidence>
<dbReference type="AlphaFoldDB" id="A0A893DCX7"/>
<dbReference type="PIRSF" id="PIRSF002122">
    <property type="entry name" value="RPS7p_RPS7a_RPS5e_RPS7o"/>
    <property type="match status" value="1"/>
</dbReference>
<accession>A0A893DCX7</accession>
<dbReference type="GeneID" id="67270321"/>